<dbReference type="OrthoDB" id="2409008at2759"/>
<proteinExistence type="predicted"/>
<comment type="caution">
    <text evidence="1">The sequence shown here is derived from an EMBL/GenBank/DDBJ whole genome shotgun (WGS) entry which is preliminary data.</text>
</comment>
<evidence type="ECO:0000313" key="2">
    <source>
        <dbReference type="Proteomes" id="UP000789831"/>
    </source>
</evidence>
<sequence length="221" mass="25396">MIFRLARAQDFFNKLEEFGVYKTGYFKTCKLCREKLGLPSARNNSIIISNQQTNKSKESCENDTILSTSEDDILLHDIIELEDLEDFISTEIEAYENNSIGIETTLGAFATSITYLNAKTATYLLQEDESYSLLYSNQENELFEFAFTTPFLQLLYDIYDEICMDATYKTNNTGFELYTVMANIEGVSYPLSYLFLNSSPTTPNMRTMALTDYLYALQKQE</sequence>
<reference evidence="1" key="1">
    <citation type="submission" date="2021-06" db="EMBL/GenBank/DDBJ databases">
        <authorList>
            <person name="Kallberg Y."/>
            <person name="Tangrot J."/>
            <person name="Rosling A."/>
        </authorList>
    </citation>
    <scope>NUCLEOTIDE SEQUENCE</scope>
    <source>
        <strain evidence="1">MT106</strain>
    </source>
</reference>
<organism evidence="1 2">
    <name type="scientific">Ambispora gerdemannii</name>
    <dbReference type="NCBI Taxonomy" id="144530"/>
    <lineage>
        <taxon>Eukaryota</taxon>
        <taxon>Fungi</taxon>
        <taxon>Fungi incertae sedis</taxon>
        <taxon>Mucoromycota</taxon>
        <taxon>Glomeromycotina</taxon>
        <taxon>Glomeromycetes</taxon>
        <taxon>Archaeosporales</taxon>
        <taxon>Ambisporaceae</taxon>
        <taxon>Ambispora</taxon>
    </lineage>
</organism>
<gene>
    <name evidence="1" type="ORF">AGERDE_LOCUS9024</name>
</gene>
<accession>A0A9N9CDD2</accession>
<dbReference type="EMBL" id="CAJVPL010002103">
    <property type="protein sequence ID" value="CAG8599429.1"/>
    <property type="molecule type" value="Genomic_DNA"/>
</dbReference>
<keyword evidence="2" id="KW-1185">Reference proteome</keyword>
<name>A0A9N9CDD2_9GLOM</name>
<dbReference type="Proteomes" id="UP000789831">
    <property type="component" value="Unassembled WGS sequence"/>
</dbReference>
<evidence type="ECO:0000313" key="1">
    <source>
        <dbReference type="EMBL" id="CAG8599429.1"/>
    </source>
</evidence>
<dbReference type="AlphaFoldDB" id="A0A9N9CDD2"/>
<protein>
    <submittedName>
        <fullName evidence="1">5235_t:CDS:1</fullName>
    </submittedName>
</protein>
<feature type="non-terminal residue" evidence="1">
    <location>
        <position position="1"/>
    </location>
</feature>